<accession>A0A5B7CFU7</accession>
<dbReference type="Proteomes" id="UP000324222">
    <property type="component" value="Unassembled WGS sequence"/>
</dbReference>
<evidence type="ECO:0000313" key="2">
    <source>
        <dbReference type="Proteomes" id="UP000324222"/>
    </source>
</evidence>
<protein>
    <submittedName>
        <fullName evidence="1">Uncharacterized protein</fullName>
    </submittedName>
</protein>
<proteinExistence type="predicted"/>
<reference evidence="1 2" key="1">
    <citation type="submission" date="2019-05" db="EMBL/GenBank/DDBJ databases">
        <title>Another draft genome of Portunus trituberculatus and its Hox gene families provides insights of decapod evolution.</title>
        <authorList>
            <person name="Jeong J.-H."/>
            <person name="Song I."/>
            <person name="Kim S."/>
            <person name="Choi T."/>
            <person name="Kim D."/>
            <person name="Ryu S."/>
            <person name="Kim W."/>
        </authorList>
    </citation>
    <scope>NUCLEOTIDE SEQUENCE [LARGE SCALE GENOMIC DNA]</scope>
    <source>
        <tissue evidence="1">Muscle</tissue>
    </source>
</reference>
<organism evidence="1 2">
    <name type="scientific">Portunus trituberculatus</name>
    <name type="common">Swimming crab</name>
    <name type="synonym">Neptunus trituberculatus</name>
    <dbReference type="NCBI Taxonomy" id="210409"/>
    <lineage>
        <taxon>Eukaryota</taxon>
        <taxon>Metazoa</taxon>
        <taxon>Ecdysozoa</taxon>
        <taxon>Arthropoda</taxon>
        <taxon>Crustacea</taxon>
        <taxon>Multicrustacea</taxon>
        <taxon>Malacostraca</taxon>
        <taxon>Eumalacostraca</taxon>
        <taxon>Eucarida</taxon>
        <taxon>Decapoda</taxon>
        <taxon>Pleocyemata</taxon>
        <taxon>Brachyura</taxon>
        <taxon>Eubrachyura</taxon>
        <taxon>Portunoidea</taxon>
        <taxon>Portunidae</taxon>
        <taxon>Portuninae</taxon>
        <taxon>Portunus</taxon>
    </lineage>
</organism>
<dbReference type="AlphaFoldDB" id="A0A5B7CFU7"/>
<gene>
    <name evidence="1" type="ORF">E2C01_001015</name>
</gene>
<keyword evidence="2" id="KW-1185">Reference proteome</keyword>
<comment type="caution">
    <text evidence="1">The sequence shown here is derived from an EMBL/GenBank/DDBJ whole genome shotgun (WGS) entry which is preliminary data.</text>
</comment>
<name>A0A5B7CFU7_PORTR</name>
<evidence type="ECO:0000313" key="1">
    <source>
        <dbReference type="EMBL" id="MPC08429.1"/>
    </source>
</evidence>
<sequence length="35" mass="3910">MFLTFISQESCKTFISKLGTKTSNLHVEEDCEGVS</sequence>
<dbReference type="EMBL" id="VSRR010000029">
    <property type="protein sequence ID" value="MPC08429.1"/>
    <property type="molecule type" value="Genomic_DNA"/>
</dbReference>